<dbReference type="Pfam" id="PF00300">
    <property type="entry name" value="His_Phos_1"/>
    <property type="match status" value="1"/>
</dbReference>
<evidence type="ECO:0008006" key="3">
    <source>
        <dbReference type="Google" id="ProtNLM"/>
    </source>
</evidence>
<dbReference type="RefSeq" id="XP_005781006.1">
    <property type="nucleotide sequence ID" value="XM_005780949.1"/>
</dbReference>
<evidence type="ECO:0000313" key="1">
    <source>
        <dbReference type="EnsemblProtists" id="EOD17907"/>
    </source>
</evidence>
<dbReference type="EnsemblProtists" id="EOD17907">
    <property type="protein sequence ID" value="EOD17907"/>
    <property type="gene ID" value="EMIHUDRAFT_436358"/>
</dbReference>
<organism evidence="1 2">
    <name type="scientific">Emiliania huxleyi (strain CCMP1516)</name>
    <dbReference type="NCBI Taxonomy" id="280463"/>
    <lineage>
        <taxon>Eukaryota</taxon>
        <taxon>Haptista</taxon>
        <taxon>Haptophyta</taxon>
        <taxon>Prymnesiophyceae</taxon>
        <taxon>Isochrysidales</taxon>
        <taxon>Noelaerhabdaceae</taxon>
        <taxon>Emiliania</taxon>
    </lineage>
</organism>
<reference evidence="2" key="1">
    <citation type="journal article" date="2013" name="Nature">
        <title>Pan genome of the phytoplankton Emiliania underpins its global distribution.</title>
        <authorList>
            <person name="Read B.A."/>
            <person name="Kegel J."/>
            <person name="Klute M.J."/>
            <person name="Kuo A."/>
            <person name="Lefebvre S.C."/>
            <person name="Maumus F."/>
            <person name="Mayer C."/>
            <person name="Miller J."/>
            <person name="Monier A."/>
            <person name="Salamov A."/>
            <person name="Young J."/>
            <person name="Aguilar M."/>
            <person name="Claverie J.M."/>
            <person name="Frickenhaus S."/>
            <person name="Gonzalez K."/>
            <person name="Herman E.K."/>
            <person name="Lin Y.C."/>
            <person name="Napier J."/>
            <person name="Ogata H."/>
            <person name="Sarno A.F."/>
            <person name="Shmutz J."/>
            <person name="Schroeder D."/>
            <person name="de Vargas C."/>
            <person name="Verret F."/>
            <person name="von Dassow P."/>
            <person name="Valentin K."/>
            <person name="Van de Peer Y."/>
            <person name="Wheeler G."/>
            <person name="Dacks J.B."/>
            <person name="Delwiche C.F."/>
            <person name="Dyhrman S.T."/>
            <person name="Glockner G."/>
            <person name="John U."/>
            <person name="Richards T."/>
            <person name="Worden A.Z."/>
            <person name="Zhang X."/>
            <person name="Grigoriev I.V."/>
            <person name="Allen A.E."/>
            <person name="Bidle K."/>
            <person name="Borodovsky M."/>
            <person name="Bowler C."/>
            <person name="Brownlee C."/>
            <person name="Cock J.M."/>
            <person name="Elias M."/>
            <person name="Gladyshev V.N."/>
            <person name="Groth M."/>
            <person name="Guda C."/>
            <person name="Hadaegh A."/>
            <person name="Iglesias-Rodriguez M.D."/>
            <person name="Jenkins J."/>
            <person name="Jones B.M."/>
            <person name="Lawson T."/>
            <person name="Leese F."/>
            <person name="Lindquist E."/>
            <person name="Lobanov A."/>
            <person name="Lomsadze A."/>
            <person name="Malik S.B."/>
            <person name="Marsh M.E."/>
            <person name="Mackinder L."/>
            <person name="Mock T."/>
            <person name="Mueller-Roeber B."/>
            <person name="Pagarete A."/>
            <person name="Parker M."/>
            <person name="Probert I."/>
            <person name="Quesneville H."/>
            <person name="Raines C."/>
            <person name="Rensing S.A."/>
            <person name="Riano-Pachon D.M."/>
            <person name="Richier S."/>
            <person name="Rokitta S."/>
            <person name="Shiraiwa Y."/>
            <person name="Soanes D.M."/>
            <person name="van der Giezen M."/>
            <person name="Wahlund T.M."/>
            <person name="Williams B."/>
            <person name="Wilson W."/>
            <person name="Wolfe G."/>
            <person name="Wurch L.L."/>
        </authorList>
    </citation>
    <scope>NUCLEOTIDE SEQUENCE</scope>
</reference>
<dbReference type="AlphaFoldDB" id="A0A0D3J322"/>
<dbReference type="InterPro" id="IPR029033">
    <property type="entry name" value="His_PPase_superfam"/>
</dbReference>
<proteinExistence type="predicted"/>
<name>A0A0D3J322_EMIH1</name>
<keyword evidence="2" id="KW-1185">Reference proteome</keyword>
<evidence type="ECO:0000313" key="2">
    <source>
        <dbReference type="Proteomes" id="UP000013827"/>
    </source>
</evidence>
<protein>
    <recommendedName>
        <fullName evidence="3">Phosphoglycerate mutase</fullName>
    </recommendedName>
</protein>
<dbReference type="PaxDb" id="2903-EOD17907"/>
<dbReference type="GeneID" id="17274123"/>
<dbReference type="InterPro" id="IPR013078">
    <property type="entry name" value="His_Pase_superF_clade-1"/>
</dbReference>
<dbReference type="SUPFAM" id="SSF53254">
    <property type="entry name" value="Phosphoglycerate mutase-like"/>
    <property type="match status" value="1"/>
</dbReference>
<dbReference type="EnsemblProtists" id="EOD28577">
    <property type="protein sequence ID" value="EOD28577"/>
    <property type="gene ID" value="EMIHUDRAFT_434833"/>
</dbReference>
<dbReference type="KEGG" id="ehx:EMIHUDRAFT_434833"/>
<sequence>MSIGTVSGDAMRHRCVEKFRELAASEQGLCDEASLEQIEASELDTVEAEARWWSDKTESERDFQARVAELVSQIRYSPHESLVLVTHDDVFHELLGRHTHTSAHVRQGPLLKQMTSGSVPSCQLLWCCMDFGREHAQPITDVVDMSSLLQVAMPQQPRRGRSVSGRGSE</sequence>
<dbReference type="HOGENOM" id="CLU_1581432_0_0_1"/>
<dbReference type="Proteomes" id="UP000013827">
    <property type="component" value="Unassembled WGS sequence"/>
</dbReference>
<dbReference type="KEGG" id="ehx:EMIHUDRAFT_436358"/>
<dbReference type="Gene3D" id="3.40.50.1240">
    <property type="entry name" value="Phosphoglycerate mutase-like"/>
    <property type="match status" value="1"/>
</dbReference>
<reference evidence="1" key="2">
    <citation type="submission" date="2024-10" db="UniProtKB">
        <authorList>
            <consortium name="EnsemblProtists"/>
        </authorList>
    </citation>
    <scope>IDENTIFICATION</scope>
</reference>
<dbReference type="RefSeq" id="XP_005770336.1">
    <property type="nucleotide sequence ID" value="XM_005770279.1"/>
</dbReference>
<accession>A0A0D3J322</accession>
<dbReference type="GeneID" id="17263936"/>